<keyword evidence="3" id="KW-1185">Reference proteome</keyword>
<evidence type="ECO:0000313" key="2">
    <source>
        <dbReference type="EMBL" id="WZU69248.2"/>
    </source>
</evidence>
<dbReference type="InterPro" id="IPR002575">
    <property type="entry name" value="Aminoglycoside_PTrfase"/>
</dbReference>
<dbReference type="InterPro" id="IPR011009">
    <property type="entry name" value="Kinase-like_dom_sf"/>
</dbReference>
<dbReference type="EC" id="2.7.-.-" evidence="2"/>
<dbReference type="EMBL" id="CP151767">
    <property type="protein sequence ID" value="WZU69248.2"/>
    <property type="molecule type" value="Genomic_DNA"/>
</dbReference>
<feature type="domain" description="Aminoglycoside phosphotransferase" evidence="1">
    <location>
        <begin position="32"/>
        <end position="252"/>
    </location>
</feature>
<dbReference type="CDD" id="cd05155">
    <property type="entry name" value="APH_ChoK_like_1"/>
    <property type="match status" value="1"/>
</dbReference>
<dbReference type="KEGG" id="yrh:AABB31_10605"/>
<dbReference type="SUPFAM" id="SSF56112">
    <property type="entry name" value="Protein kinase-like (PK-like)"/>
    <property type="match status" value="1"/>
</dbReference>
<dbReference type="GO" id="GO:0016740">
    <property type="term" value="F:transferase activity"/>
    <property type="evidence" value="ECO:0007669"/>
    <property type="project" value="UniProtKB-KW"/>
</dbReference>
<organism evidence="2 3">
    <name type="scientific">Yoonia rhodophyticola</name>
    <dbReference type="NCBI Taxonomy" id="3137370"/>
    <lineage>
        <taxon>Bacteria</taxon>
        <taxon>Pseudomonadati</taxon>
        <taxon>Pseudomonadota</taxon>
        <taxon>Alphaproteobacteria</taxon>
        <taxon>Rhodobacterales</taxon>
        <taxon>Paracoccaceae</taxon>
        <taxon>Yoonia</taxon>
    </lineage>
</organism>
<dbReference type="InterPro" id="IPR051678">
    <property type="entry name" value="AGP_Transferase"/>
</dbReference>
<reference evidence="2" key="1">
    <citation type="submission" date="2024-08" db="EMBL/GenBank/DDBJ databases">
        <title>Phylogenomic analyses of a clade within the roseobacter group suggest taxonomic reassignments of species of the genera Aestuariivita, Citreicella, Loktanella, Nautella, Pelagibaca, Ruegeria, Thalassobius, Thiobacimonas and Tropicibacter, and the proposal o.</title>
        <authorList>
            <person name="Jeon C.O."/>
        </authorList>
    </citation>
    <scope>NUCLEOTIDE SEQUENCE</scope>
    <source>
        <strain evidence="2">SS1-5</strain>
    </source>
</reference>
<dbReference type="PANTHER" id="PTHR21310:SF42">
    <property type="entry name" value="BIFUNCTIONAL AAC_APH"/>
    <property type="match status" value="1"/>
</dbReference>
<dbReference type="AlphaFoldDB" id="A0AAN0MG61"/>
<evidence type="ECO:0000313" key="3">
    <source>
        <dbReference type="Proteomes" id="UP001470809"/>
    </source>
</evidence>
<keyword evidence="2" id="KW-0808">Transferase</keyword>
<proteinExistence type="predicted"/>
<dbReference type="Proteomes" id="UP001470809">
    <property type="component" value="Chromosome"/>
</dbReference>
<gene>
    <name evidence="2" type="ORF">AABB31_10605</name>
</gene>
<dbReference type="PANTHER" id="PTHR21310">
    <property type="entry name" value="AMINOGLYCOSIDE PHOSPHOTRANSFERASE-RELATED-RELATED"/>
    <property type="match status" value="1"/>
</dbReference>
<evidence type="ECO:0000259" key="1">
    <source>
        <dbReference type="Pfam" id="PF01636"/>
    </source>
</evidence>
<name>A0AAN0MG61_9RHOB</name>
<accession>A0AAN0MG61</accession>
<protein>
    <submittedName>
        <fullName evidence="2">Aminoglycoside phosphotransferase family protein</fullName>
        <ecNumber evidence="2">2.7.-.-</ecNumber>
    </submittedName>
</protein>
<dbReference type="Gene3D" id="3.30.200.20">
    <property type="entry name" value="Phosphorylase Kinase, domain 1"/>
    <property type="match status" value="1"/>
</dbReference>
<dbReference type="RefSeq" id="WP_373635632.1">
    <property type="nucleotide sequence ID" value="NZ_CP151767.2"/>
</dbReference>
<dbReference type="Gene3D" id="3.90.1200.10">
    <property type="match status" value="1"/>
</dbReference>
<sequence length="281" mass="30704">MTDPVVTTELVGRLIADQFPQWAALPIQPVAQSGWDNRTFHLGPAMSVRLPSAARYAAQVAKEQRWLPHIARHVPLPITSPVAAGRPGCGYPFGWSVMTWLPGKTLTDEPVAADLADFLRALHRVPTKGGPLPGAHNFHRGGDLRIYDQELRHSLDQLGANVDAEAVMRIWSRACTSTWHHTPVWLHGDVAPGNLLTDGRKLSAVIDFGSCGIGDPACDLTIAWTSFRGAERATFKDRLALDPDTWTRAKGWALWKAALEACKGSPDGYRVITEVIGDNGR</sequence>
<dbReference type="Pfam" id="PF01636">
    <property type="entry name" value="APH"/>
    <property type="match status" value="1"/>
</dbReference>